<reference evidence="2" key="2">
    <citation type="submission" date="2023-05" db="EMBL/GenBank/DDBJ databases">
        <authorList>
            <consortium name="Lawrence Berkeley National Laboratory"/>
            <person name="Steindorff A."/>
            <person name="Hensen N."/>
            <person name="Bonometti L."/>
            <person name="Westerberg I."/>
            <person name="Brannstrom I.O."/>
            <person name="Guillou S."/>
            <person name="Cros-Aarteil S."/>
            <person name="Calhoun S."/>
            <person name="Haridas S."/>
            <person name="Kuo A."/>
            <person name="Mondo S."/>
            <person name="Pangilinan J."/>
            <person name="Riley R."/>
            <person name="Labutti K."/>
            <person name="Andreopoulos B."/>
            <person name="Lipzen A."/>
            <person name="Chen C."/>
            <person name="Yanf M."/>
            <person name="Daum C."/>
            <person name="Ng V."/>
            <person name="Clum A."/>
            <person name="Ohm R."/>
            <person name="Martin F."/>
            <person name="Silar P."/>
            <person name="Natvig D."/>
            <person name="Lalanne C."/>
            <person name="Gautier V."/>
            <person name="Ament-Velasquez S.L."/>
            <person name="Kruys A."/>
            <person name="Hutchinson M.I."/>
            <person name="Powell A.J."/>
            <person name="Barry K."/>
            <person name="Miller A.N."/>
            <person name="Grigoriev I.V."/>
            <person name="Debuchy R."/>
            <person name="Gladieux P."/>
            <person name="Thoren M.H."/>
            <person name="Johannesson H."/>
        </authorList>
    </citation>
    <scope>NUCLEOTIDE SEQUENCE</scope>
    <source>
        <strain evidence="2">CBS 532.94</strain>
    </source>
</reference>
<feature type="region of interest" description="Disordered" evidence="1">
    <location>
        <begin position="1"/>
        <end position="35"/>
    </location>
</feature>
<organism evidence="2 3">
    <name type="scientific">Achaetomium macrosporum</name>
    <dbReference type="NCBI Taxonomy" id="79813"/>
    <lineage>
        <taxon>Eukaryota</taxon>
        <taxon>Fungi</taxon>
        <taxon>Dikarya</taxon>
        <taxon>Ascomycota</taxon>
        <taxon>Pezizomycotina</taxon>
        <taxon>Sordariomycetes</taxon>
        <taxon>Sordariomycetidae</taxon>
        <taxon>Sordariales</taxon>
        <taxon>Chaetomiaceae</taxon>
        <taxon>Achaetomium</taxon>
    </lineage>
</organism>
<evidence type="ECO:0000313" key="2">
    <source>
        <dbReference type="EMBL" id="KAK4233680.1"/>
    </source>
</evidence>
<protein>
    <submittedName>
        <fullName evidence="2">Uncharacterized protein</fullName>
    </submittedName>
</protein>
<accession>A0AAN7C1W3</accession>
<evidence type="ECO:0000313" key="3">
    <source>
        <dbReference type="Proteomes" id="UP001303760"/>
    </source>
</evidence>
<proteinExistence type="predicted"/>
<dbReference type="EMBL" id="MU860499">
    <property type="protein sequence ID" value="KAK4233680.1"/>
    <property type="molecule type" value="Genomic_DNA"/>
</dbReference>
<reference evidence="2" key="1">
    <citation type="journal article" date="2023" name="Mol. Phylogenet. Evol.">
        <title>Genome-scale phylogeny and comparative genomics of the fungal order Sordariales.</title>
        <authorList>
            <person name="Hensen N."/>
            <person name="Bonometti L."/>
            <person name="Westerberg I."/>
            <person name="Brannstrom I.O."/>
            <person name="Guillou S."/>
            <person name="Cros-Aarteil S."/>
            <person name="Calhoun S."/>
            <person name="Haridas S."/>
            <person name="Kuo A."/>
            <person name="Mondo S."/>
            <person name="Pangilinan J."/>
            <person name="Riley R."/>
            <person name="LaButti K."/>
            <person name="Andreopoulos B."/>
            <person name="Lipzen A."/>
            <person name="Chen C."/>
            <person name="Yan M."/>
            <person name="Daum C."/>
            <person name="Ng V."/>
            <person name="Clum A."/>
            <person name="Steindorff A."/>
            <person name="Ohm R.A."/>
            <person name="Martin F."/>
            <person name="Silar P."/>
            <person name="Natvig D.O."/>
            <person name="Lalanne C."/>
            <person name="Gautier V."/>
            <person name="Ament-Velasquez S.L."/>
            <person name="Kruys A."/>
            <person name="Hutchinson M.I."/>
            <person name="Powell A.J."/>
            <person name="Barry K."/>
            <person name="Miller A.N."/>
            <person name="Grigoriev I.V."/>
            <person name="Debuchy R."/>
            <person name="Gladieux P."/>
            <person name="Hiltunen Thoren M."/>
            <person name="Johannesson H."/>
        </authorList>
    </citation>
    <scope>NUCLEOTIDE SEQUENCE</scope>
    <source>
        <strain evidence="2">CBS 532.94</strain>
    </source>
</reference>
<feature type="compositionally biased region" description="Polar residues" evidence="1">
    <location>
        <begin position="1"/>
        <end position="28"/>
    </location>
</feature>
<evidence type="ECO:0000256" key="1">
    <source>
        <dbReference type="SAM" id="MobiDB-lite"/>
    </source>
</evidence>
<comment type="caution">
    <text evidence="2">The sequence shown here is derived from an EMBL/GenBank/DDBJ whole genome shotgun (WGS) entry which is preliminary data.</text>
</comment>
<dbReference type="AlphaFoldDB" id="A0AAN7C1W3"/>
<gene>
    <name evidence="2" type="ORF">C8A03DRAFT_38594</name>
</gene>
<dbReference type="Proteomes" id="UP001303760">
    <property type="component" value="Unassembled WGS sequence"/>
</dbReference>
<keyword evidence="3" id="KW-1185">Reference proteome</keyword>
<name>A0AAN7C1W3_9PEZI</name>
<sequence>MSRPSSRGGSTPDVSSLEFDTNNGTNPETLEEPFKSNLTKKLGKVWKAQFPKAKKALIKGQAHPSSTAPEQGKVVSIRLLDAASKKVVETIHLLASGEWFPGSKYYKEKRKAAASGSGTK</sequence>